<organism evidence="1 2">
    <name type="scientific">Streptomyces badius</name>
    <dbReference type="NCBI Taxonomy" id="1941"/>
    <lineage>
        <taxon>Bacteria</taxon>
        <taxon>Bacillati</taxon>
        <taxon>Actinomycetota</taxon>
        <taxon>Actinomycetes</taxon>
        <taxon>Kitasatosporales</taxon>
        <taxon>Streptomycetaceae</taxon>
        <taxon>Streptomyces</taxon>
    </lineage>
</organism>
<comment type="caution">
    <text evidence="1">The sequence shown here is derived from an EMBL/GenBank/DDBJ whole genome shotgun (WGS) entry which is preliminary data.</text>
</comment>
<reference evidence="2" key="1">
    <citation type="journal article" date="2019" name="Int. J. Syst. Evol. Microbiol.">
        <title>The Global Catalogue of Microorganisms (GCM) 10K type strain sequencing project: providing services to taxonomists for standard genome sequencing and annotation.</title>
        <authorList>
            <consortium name="The Broad Institute Genomics Platform"/>
            <consortium name="The Broad Institute Genome Sequencing Center for Infectious Disease"/>
            <person name="Wu L."/>
            <person name="Ma J."/>
        </authorList>
    </citation>
    <scope>NUCLEOTIDE SEQUENCE [LARGE SCALE GENOMIC DNA]</scope>
    <source>
        <strain evidence="2">JCM 4350</strain>
    </source>
</reference>
<sequence>MNRGRRPHECERLREGPRTVVVTRPGKVVIPTAGITTSAPADCCRPAGQACITLYRFRSRADRPHHPERTVFVLDPSDGFGTAQQP</sequence>
<proteinExistence type="predicted"/>
<gene>
    <name evidence="1" type="ORF">GCM10010253_37330</name>
</gene>
<accession>A0ABQ2T988</accession>
<evidence type="ECO:0000313" key="2">
    <source>
        <dbReference type="Proteomes" id="UP000659767"/>
    </source>
</evidence>
<evidence type="ECO:0000313" key="1">
    <source>
        <dbReference type="EMBL" id="GGS59215.1"/>
    </source>
</evidence>
<dbReference type="Proteomes" id="UP000659767">
    <property type="component" value="Unassembled WGS sequence"/>
</dbReference>
<name>A0ABQ2T988_STRBA</name>
<evidence type="ECO:0008006" key="3">
    <source>
        <dbReference type="Google" id="ProtNLM"/>
    </source>
</evidence>
<protein>
    <recommendedName>
        <fullName evidence="3">DUF397 domain-containing protein</fullName>
    </recommendedName>
</protein>
<keyword evidence="2" id="KW-1185">Reference proteome</keyword>
<dbReference type="EMBL" id="BMSZ01000010">
    <property type="protein sequence ID" value="GGS59215.1"/>
    <property type="molecule type" value="Genomic_DNA"/>
</dbReference>